<sequence>MSAPRDLLAQGKPVVKLLPKLLDVSSPILVFVTETKFVQLPGRGLKFNATPGCLTVVYGGR</sequence>
<evidence type="ECO:0000313" key="1">
    <source>
        <dbReference type="EMBL" id="KMM67020.1"/>
    </source>
</evidence>
<reference evidence="2" key="3">
    <citation type="journal article" date="2010" name="Genome Res.">
        <title>Population genomic sequencing of Coccidioides fungi reveals recent hybridization and transposon control.</title>
        <authorList>
            <person name="Neafsey D.E."/>
            <person name="Barker B.M."/>
            <person name="Sharpton T.J."/>
            <person name="Stajich J.E."/>
            <person name="Park D.J."/>
            <person name="Whiston E."/>
            <person name="Hung C.-Y."/>
            <person name="McMahan C."/>
            <person name="White J."/>
            <person name="Sykes S."/>
            <person name="Heiman D."/>
            <person name="Young S."/>
            <person name="Zeng Q."/>
            <person name="Abouelleil A."/>
            <person name="Aftuck L."/>
            <person name="Bessette D."/>
            <person name="Brown A."/>
            <person name="FitzGerald M."/>
            <person name="Lui A."/>
            <person name="Macdonald J.P."/>
            <person name="Priest M."/>
            <person name="Orbach M.J."/>
            <person name="Galgiani J.N."/>
            <person name="Kirkland T.N."/>
            <person name="Cole G.T."/>
            <person name="Birren B.W."/>
            <person name="Henn M.R."/>
            <person name="Taylor J.W."/>
            <person name="Rounsley S.D."/>
        </authorList>
    </citation>
    <scope>NUCLEOTIDE SEQUENCE [LARGE SCALE GENOMIC DNA]</scope>
    <source>
        <strain evidence="2">RMSCC 3488</strain>
    </source>
</reference>
<name>A0A0J6FCJ9_COCPO</name>
<gene>
    <name evidence="1" type="ORF">CPAG_03356</name>
</gene>
<dbReference type="EMBL" id="DS268110">
    <property type="protein sequence ID" value="KMM67020.1"/>
    <property type="molecule type" value="Genomic_DNA"/>
</dbReference>
<evidence type="ECO:0000313" key="2">
    <source>
        <dbReference type="Proteomes" id="UP000054567"/>
    </source>
</evidence>
<proteinExistence type="predicted"/>
<reference evidence="2" key="2">
    <citation type="journal article" date="2009" name="Genome Res.">
        <title>Comparative genomic analyses of the human fungal pathogens Coccidioides and their relatives.</title>
        <authorList>
            <person name="Sharpton T.J."/>
            <person name="Stajich J.E."/>
            <person name="Rounsley S.D."/>
            <person name="Gardner M.J."/>
            <person name="Wortman J.R."/>
            <person name="Jordar V.S."/>
            <person name="Maiti R."/>
            <person name="Kodira C.D."/>
            <person name="Neafsey D.E."/>
            <person name="Zeng Q."/>
            <person name="Hung C.-Y."/>
            <person name="McMahan C."/>
            <person name="Muszewska A."/>
            <person name="Grynberg M."/>
            <person name="Mandel M.A."/>
            <person name="Kellner E.M."/>
            <person name="Barker B.M."/>
            <person name="Galgiani J.N."/>
            <person name="Orbach M.J."/>
            <person name="Kirkland T.N."/>
            <person name="Cole G.T."/>
            <person name="Henn M.R."/>
            <person name="Birren B.W."/>
            <person name="Taylor J.W."/>
        </authorList>
    </citation>
    <scope>NUCLEOTIDE SEQUENCE [LARGE SCALE GENOMIC DNA]</scope>
    <source>
        <strain evidence="2">RMSCC 3488</strain>
    </source>
</reference>
<protein>
    <submittedName>
        <fullName evidence="1">Uncharacterized protein</fullName>
    </submittedName>
</protein>
<organism evidence="1 2">
    <name type="scientific">Coccidioides posadasii RMSCC 3488</name>
    <dbReference type="NCBI Taxonomy" id="454284"/>
    <lineage>
        <taxon>Eukaryota</taxon>
        <taxon>Fungi</taxon>
        <taxon>Dikarya</taxon>
        <taxon>Ascomycota</taxon>
        <taxon>Pezizomycotina</taxon>
        <taxon>Eurotiomycetes</taxon>
        <taxon>Eurotiomycetidae</taxon>
        <taxon>Onygenales</taxon>
        <taxon>Onygenaceae</taxon>
        <taxon>Coccidioides</taxon>
    </lineage>
</organism>
<accession>A0A0J6FCJ9</accession>
<dbReference type="AlphaFoldDB" id="A0A0J6FCJ9"/>
<dbReference type="VEuPathDB" id="FungiDB:CPAG_03356"/>
<dbReference type="Proteomes" id="UP000054567">
    <property type="component" value="Unassembled WGS sequence"/>
</dbReference>
<reference evidence="1 2" key="1">
    <citation type="submission" date="2007-06" db="EMBL/GenBank/DDBJ databases">
        <title>The Genome Sequence of Coccidioides posadasii RMSCC_3488.</title>
        <authorList>
            <consortium name="Coccidioides Genome Resources Consortium"/>
            <consortium name="The Broad Institute Genome Sequencing Platform"/>
            <person name="Henn M.R."/>
            <person name="Sykes S."/>
            <person name="Young S."/>
            <person name="Jaffe D."/>
            <person name="Berlin A."/>
            <person name="Alvarez P."/>
            <person name="Butler J."/>
            <person name="Gnerre S."/>
            <person name="Grabherr M."/>
            <person name="Mauceli E."/>
            <person name="Brockman W."/>
            <person name="Kodira C."/>
            <person name="Alvarado L."/>
            <person name="Zeng Q."/>
            <person name="Crawford M."/>
            <person name="Antoine C."/>
            <person name="Devon K."/>
            <person name="Galgiani J."/>
            <person name="Orsborn K."/>
            <person name="Lewis M.L."/>
            <person name="Nusbaum C."/>
            <person name="Galagan J."/>
            <person name="Birren B."/>
        </authorList>
    </citation>
    <scope>NUCLEOTIDE SEQUENCE [LARGE SCALE GENOMIC DNA]</scope>
    <source>
        <strain evidence="1 2">RMSCC 3488</strain>
    </source>
</reference>